<feature type="non-terminal residue" evidence="2">
    <location>
        <position position="261"/>
    </location>
</feature>
<dbReference type="SUPFAM" id="SSF56219">
    <property type="entry name" value="DNase I-like"/>
    <property type="match status" value="1"/>
</dbReference>
<evidence type="ECO:0000313" key="3">
    <source>
        <dbReference type="Proteomes" id="UP000499080"/>
    </source>
</evidence>
<organism evidence="2 3">
    <name type="scientific">Araneus ventricosus</name>
    <name type="common">Orbweaver spider</name>
    <name type="synonym">Epeira ventricosa</name>
    <dbReference type="NCBI Taxonomy" id="182803"/>
    <lineage>
        <taxon>Eukaryota</taxon>
        <taxon>Metazoa</taxon>
        <taxon>Ecdysozoa</taxon>
        <taxon>Arthropoda</taxon>
        <taxon>Chelicerata</taxon>
        <taxon>Arachnida</taxon>
        <taxon>Araneae</taxon>
        <taxon>Araneomorphae</taxon>
        <taxon>Entelegynae</taxon>
        <taxon>Araneoidea</taxon>
        <taxon>Araneidae</taxon>
        <taxon>Araneus</taxon>
    </lineage>
</organism>
<protein>
    <recommendedName>
        <fullName evidence="1">Endonuclease/exonuclease/phosphatase domain-containing protein</fullName>
    </recommendedName>
</protein>
<feature type="domain" description="Endonuclease/exonuclease/phosphatase" evidence="1">
    <location>
        <begin position="76"/>
        <end position="192"/>
    </location>
</feature>
<accession>A0A4Y2WLF9</accession>
<proteinExistence type="predicted"/>
<dbReference type="Proteomes" id="UP000499080">
    <property type="component" value="Unassembled WGS sequence"/>
</dbReference>
<dbReference type="AlphaFoldDB" id="A0A4Y2WLF9"/>
<dbReference type="PANTHER" id="PTHR33273">
    <property type="entry name" value="DOMAIN-CONTAINING PROTEIN, PUTATIVE-RELATED"/>
    <property type="match status" value="1"/>
</dbReference>
<name>A0A4Y2WLF9_ARAVE</name>
<evidence type="ECO:0000313" key="2">
    <source>
        <dbReference type="EMBL" id="GBO37250.1"/>
    </source>
</evidence>
<comment type="caution">
    <text evidence="2">The sequence shown here is derived from an EMBL/GenBank/DDBJ whole genome shotgun (WGS) entry which is preliminary data.</text>
</comment>
<dbReference type="GO" id="GO:0003824">
    <property type="term" value="F:catalytic activity"/>
    <property type="evidence" value="ECO:0007669"/>
    <property type="project" value="InterPro"/>
</dbReference>
<evidence type="ECO:0000259" key="1">
    <source>
        <dbReference type="Pfam" id="PF14529"/>
    </source>
</evidence>
<keyword evidence="3" id="KW-1185">Reference proteome</keyword>
<dbReference type="Pfam" id="PF14529">
    <property type="entry name" value="Exo_endo_phos_2"/>
    <property type="match status" value="1"/>
</dbReference>
<dbReference type="InterPro" id="IPR036691">
    <property type="entry name" value="Endo/exonu/phosph_ase_sf"/>
</dbReference>
<sequence length="261" mass="29809">MLLKAAQQYLPDLLLVQEPHVKDRKIAGISKYLKSWLSKSGKAGLIALPTCSTPVVLSVKENTMDIKITKNSKAFTIISSYSSPYANFREILEELTDLTTNINGEVYLIGGDFNAHNQRWGYRDEGSRGKQLQEFIVEKHIFLLNSSDSPPTFEHNNRQGWPDLTMLSSHSLVKICEWDVLKEETYSDHKFVKICINSNISFLSFARFKTAQGGHCKFVNVLKSKVQALRNLIFNSSNEEEFNKTTRNIQLEIHKTCKQVY</sequence>
<dbReference type="EMBL" id="BGPR01061609">
    <property type="protein sequence ID" value="GBO37250.1"/>
    <property type="molecule type" value="Genomic_DNA"/>
</dbReference>
<dbReference type="OrthoDB" id="6437038at2759"/>
<dbReference type="Gene3D" id="3.60.10.10">
    <property type="entry name" value="Endonuclease/exonuclease/phosphatase"/>
    <property type="match status" value="1"/>
</dbReference>
<gene>
    <name evidence="2" type="ORF">AVEN_58002_1</name>
</gene>
<dbReference type="PANTHER" id="PTHR33273:SF4">
    <property type="entry name" value="ENDONUCLEASE_EXONUCLEASE_PHOSPHATASE DOMAIN-CONTAINING PROTEIN"/>
    <property type="match status" value="1"/>
</dbReference>
<reference evidence="2 3" key="1">
    <citation type="journal article" date="2019" name="Sci. Rep.">
        <title>Orb-weaving spider Araneus ventricosus genome elucidates the spidroin gene catalogue.</title>
        <authorList>
            <person name="Kono N."/>
            <person name="Nakamura H."/>
            <person name="Ohtoshi R."/>
            <person name="Moran D.A.P."/>
            <person name="Shinohara A."/>
            <person name="Yoshida Y."/>
            <person name="Fujiwara M."/>
            <person name="Mori M."/>
            <person name="Tomita M."/>
            <person name="Arakawa K."/>
        </authorList>
    </citation>
    <scope>NUCLEOTIDE SEQUENCE [LARGE SCALE GENOMIC DNA]</scope>
</reference>
<dbReference type="InterPro" id="IPR005135">
    <property type="entry name" value="Endo/exonuclease/phosphatase"/>
</dbReference>